<dbReference type="RefSeq" id="WP_184392436.1">
    <property type="nucleotide sequence ID" value="NZ_BAAAJD010000134.1"/>
</dbReference>
<evidence type="ECO:0008006" key="4">
    <source>
        <dbReference type="Google" id="ProtNLM"/>
    </source>
</evidence>
<feature type="transmembrane region" description="Helical" evidence="1">
    <location>
        <begin position="36"/>
        <end position="54"/>
    </location>
</feature>
<comment type="caution">
    <text evidence="2">The sequence shown here is derived from an EMBL/GenBank/DDBJ whole genome shotgun (WGS) entry which is preliminary data.</text>
</comment>
<feature type="transmembrane region" description="Helical" evidence="1">
    <location>
        <begin position="175"/>
        <end position="192"/>
    </location>
</feature>
<accession>A0A7W8QM14</accession>
<keyword evidence="1" id="KW-1133">Transmembrane helix</keyword>
<keyword evidence="3" id="KW-1185">Reference proteome</keyword>
<sequence>MKPFTAPMPRLLSWVWIGVVALLLVDLAVRGRDSSSLVAAAVLLITVGGVYVLWLRPKVAPSEEGVRVVNPLRETFIPWSAFTWTDVTDVLRVHAGDTVVRSWALRETRRAKVRENLRRAGGLVDGDPVGDGDPRTMRPVELHALRLRELAERQKARQSDGGGQRPVGPVWSPDAVGALAGPVALLLVILMLF</sequence>
<evidence type="ECO:0000256" key="1">
    <source>
        <dbReference type="SAM" id="Phobius"/>
    </source>
</evidence>
<dbReference type="EMBL" id="JACHDB010000001">
    <property type="protein sequence ID" value="MBB5432943.1"/>
    <property type="molecule type" value="Genomic_DNA"/>
</dbReference>
<dbReference type="Proteomes" id="UP000572635">
    <property type="component" value="Unassembled WGS sequence"/>
</dbReference>
<dbReference type="AlphaFoldDB" id="A0A7W8QM14"/>
<protein>
    <recommendedName>
        <fullName evidence="4">PH domain-containing protein</fullName>
    </recommendedName>
</protein>
<feature type="transmembrane region" description="Helical" evidence="1">
    <location>
        <begin position="12"/>
        <end position="29"/>
    </location>
</feature>
<reference evidence="2 3" key="1">
    <citation type="submission" date="2020-08" db="EMBL/GenBank/DDBJ databases">
        <title>Sequencing the genomes of 1000 actinobacteria strains.</title>
        <authorList>
            <person name="Klenk H.-P."/>
        </authorList>
    </citation>
    <scope>NUCLEOTIDE SEQUENCE [LARGE SCALE GENOMIC DNA]</scope>
    <source>
        <strain evidence="2 3">DSM 44551</strain>
    </source>
</reference>
<organism evidence="2 3">
    <name type="scientific">Nocardiopsis composta</name>
    <dbReference type="NCBI Taxonomy" id="157465"/>
    <lineage>
        <taxon>Bacteria</taxon>
        <taxon>Bacillati</taxon>
        <taxon>Actinomycetota</taxon>
        <taxon>Actinomycetes</taxon>
        <taxon>Streptosporangiales</taxon>
        <taxon>Nocardiopsidaceae</taxon>
        <taxon>Nocardiopsis</taxon>
    </lineage>
</organism>
<name>A0A7W8QM14_9ACTN</name>
<proteinExistence type="predicted"/>
<evidence type="ECO:0000313" key="3">
    <source>
        <dbReference type="Proteomes" id="UP000572635"/>
    </source>
</evidence>
<keyword evidence="1" id="KW-0472">Membrane</keyword>
<keyword evidence="1" id="KW-0812">Transmembrane</keyword>
<evidence type="ECO:0000313" key="2">
    <source>
        <dbReference type="EMBL" id="MBB5432943.1"/>
    </source>
</evidence>
<gene>
    <name evidence="2" type="ORF">HDA36_003027</name>
</gene>